<dbReference type="InterPro" id="IPR029063">
    <property type="entry name" value="SAM-dependent_MTases_sf"/>
</dbReference>
<dbReference type="EMBL" id="UINC01121667">
    <property type="protein sequence ID" value="SVC96997.1"/>
    <property type="molecule type" value="Genomic_DNA"/>
</dbReference>
<evidence type="ECO:0008006" key="2">
    <source>
        <dbReference type="Google" id="ProtNLM"/>
    </source>
</evidence>
<protein>
    <recommendedName>
        <fullName evidence="2">Protein-L-isoaspartate O-methyltransferase</fullName>
    </recommendedName>
</protein>
<gene>
    <name evidence="1" type="ORF">METZ01_LOCUS349851</name>
</gene>
<feature type="non-terminal residue" evidence="1">
    <location>
        <position position="47"/>
    </location>
</feature>
<evidence type="ECO:0000313" key="1">
    <source>
        <dbReference type="EMBL" id="SVC96997.1"/>
    </source>
</evidence>
<sequence length="47" mass="5722">MTQQPELFHWHKLRNRMVEDQLIARGIHDSRVIRAMQTIKRHEFVPA</sequence>
<proteinExistence type="predicted"/>
<organism evidence="1">
    <name type="scientific">marine metagenome</name>
    <dbReference type="NCBI Taxonomy" id="408172"/>
    <lineage>
        <taxon>unclassified sequences</taxon>
        <taxon>metagenomes</taxon>
        <taxon>ecological metagenomes</taxon>
    </lineage>
</organism>
<name>A0A382RIP7_9ZZZZ</name>
<dbReference type="AlphaFoldDB" id="A0A382RIP7"/>
<dbReference type="Gene3D" id="3.40.50.150">
    <property type="entry name" value="Vaccinia Virus protein VP39"/>
    <property type="match status" value="1"/>
</dbReference>
<reference evidence="1" key="1">
    <citation type="submission" date="2018-05" db="EMBL/GenBank/DDBJ databases">
        <authorList>
            <person name="Lanie J.A."/>
            <person name="Ng W.-L."/>
            <person name="Kazmierczak K.M."/>
            <person name="Andrzejewski T.M."/>
            <person name="Davidsen T.M."/>
            <person name="Wayne K.J."/>
            <person name="Tettelin H."/>
            <person name="Glass J.I."/>
            <person name="Rusch D."/>
            <person name="Podicherti R."/>
            <person name="Tsui H.-C.T."/>
            <person name="Winkler M.E."/>
        </authorList>
    </citation>
    <scope>NUCLEOTIDE SEQUENCE</scope>
</reference>
<accession>A0A382RIP7</accession>